<sequence>MSNVEYVKPSKIHTQPLHADDLLYESKNQETATSNLENHRITGHFRNKSSRIWDPHPQYEIDAFGLHMHLILYQAANFIHNDLKVSLLKAKVTHIWPNETLRRKADHKDHETLQGCFYRGHIRGDEKSFVSVNLCDGMVYSLG</sequence>
<organism evidence="3 4">
    <name type="scientific">Phlebotomus papatasi</name>
    <name type="common">Sandfly</name>
    <dbReference type="NCBI Taxonomy" id="29031"/>
    <lineage>
        <taxon>Eukaryota</taxon>
        <taxon>Metazoa</taxon>
        <taxon>Ecdysozoa</taxon>
        <taxon>Arthropoda</taxon>
        <taxon>Hexapoda</taxon>
        <taxon>Insecta</taxon>
        <taxon>Pterygota</taxon>
        <taxon>Neoptera</taxon>
        <taxon>Endopterygota</taxon>
        <taxon>Diptera</taxon>
        <taxon>Nematocera</taxon>
        <taxon>Psychodoidea</taxon>
        <taxon>Psychodidae</taxon>
        <taxon>Phlebotomus</taxon>
        <taxon>Phlebotomus</taxon>
    </lineage>
</organism>
<dbReference type="Pfam" id="PF01562">
    <property type="entry name" value="Pep_M12B_propep"/>
    <property type="match status" value="1"/>
</dbReference>
<dbReference type="VEuPathDB" id="VectorBase:PPAPM1_008033"/>
<dbReference type="InterPro" id="IPR002870">
    <property type="entry name" value="Peptidase_M12B_N"/>
</dbReference>
<evidence type="ECO:0000256" key="1">
    <source>
        <dbReference type="ARBA" id="ARBA00023157"/>
    </source>
</evidence>
<dbReference type="AlphaFoldDB" id="A0A1B0EYZ1"/>
<keyword evidence="4" id="KW-1185">Reference proteome</keyword>
<dbReference type="EnsemblMetazoa" id="PPAI008760-RA">
    <property type="protein sequence ID" value="PPAI008760-PA"/>
    <property type="gene ID" value="PPAI008760"/>
</dbReference>
<evidence type="ECO:0000259" key="2">
    <source>
        <dbReference type="Pfam" id="PF01562"/>
    </source>
</evidence>
<name>A0A1B0EYZ1_PHLPP</name>
<evidence type="ECO:0000313" key="3">
    <source>
        <dbReference type="EnsemblMetazoa" id="PPAI008760-PA"/>
    </source>
</evidence>
<reference evidence="3" key="1">
    <citation type="submission" date="2022-08" db="UniProtKB">
        <authorList>
            <consortium name="EnsemblMetazoa"/>
        </authorList>
    </citation>
    <scope>IDENTIFICATION</scope>
    <source>
        <strain evidence="3">Israel</strain>
    </source>
</reference>
<protein>
    <recommendedName>
        <fullName evidence="2">Peptidase M12B propeptide domain-containing protein</fullName>
    </recommendedName>
</protein>
<feature type="domain" description="Peptidase M12B propeptide" evidence="2">
    <location>
        <begin position="34"/>
        <end position="123"/>
    </location>
</feature>
<dbReference type="EMBL" id="AJVK01016032">
    <property type="status" value="NOT_ANNOTATED_CDS"/>
    <property type="molecule type" value="Genomic_DNA"/>
</dbReference>
<dbReference type="Proteomes" id="UP000092462">
    <property type="component" value="Unassembled WGS sequence"/>
</dbReference>
<dbReference type="VEuPathDB" id="VectorBase:PPAI008760"/>
<proteinExistence type="predicted"/>
<dbReference type="EMBL" id="AJVK01016031">
    <property type="status" value="NOT_ANNOTATED_CDS"/>
    <property type="molecule type" value="Genomic_DNA"/>
</dbReference>
<accession>A0A1B0EYZ1</accession>
<evidence type="ECO:0000313" key="4">
    <source>
        <dbReference type="Proteomes" id="UP000092462"/>
    </source>
</evidence>
<keyword evidence="1" id="KW-1015">Disulfide bond</keyword>